<dbReference type="InParanoid" id="A0A0G4GGE0"/>
<sequence length="541" mass="59409">MPTDFLSEEYLVSFRTQLCPDRKRGCTKGDKCRFSHATDWIRRRAFYHGSREKIKYCHQLCEFVALVNGRPHNGCDRGSNCPFSHSVEELEYHPLRYKTTLCPMFHQTGLCLRPYCPNIHGIAEERKDKRYFMIGKHLRNDRVTLPPHLTGITVIESDAELPNHNENANNPTNTSTRSNTNDPALIKTSPFTDRRPPPPLSLSPSPSTTSNQSDLAKLRSPTVSTNTTKIPAPPRTLPPPSLPHNHQKSSTGSNNSSSSFPTKQHPADGAAGRIETRASLEANLRARLGPLADEKDAEEMTNGMVTALGHECRSTSGSPPPPPPPPTHDPEDCIKVPPPPPQQQQRPHQQRDRSTVVAEKALMHADRLADLVHSEEFLEVSADAVKQAVCTEVFKKVAEVCLTVMEAGEDASDLMHLLIDMSDPEVHSLAHSLHTTLAHTFGYVPNTPPPLTTSTTTTHTPTTHQQQQGSPPSPPTYQEYHLFGDAVTPNRSLTLTTRTIGGPAFTLGGSEREGEGEGQGGRQNGNGDRAGSQGHRDGSFL</sequence>
<dbReference type="InterPro" id="IPR000571">
    <property type="entry name" value="Znf_CCCH"/>
</dbReference>
<feature type="region of interest" description="Disordered" evidence="5">
    <location>
        <begin position="445"/>
        <end position="480"/>
    </location>
</feature>
<feature type="domain" description="C3H1-type" evidence="6">
    <location>
        <begin position="55"/>
        <end position="88"/>
    </location>
</feature>
<dbReference type="EMBL" id="CDMY01000656">
    <property type="protein sequence ID" value="CEM28687.1"/>
    <property type="molecule type" value="Genomic_DNA"/>
</dbReference>
<organism evidence="7 8">
    <name type="scientific">Vitrella brassicaformis (strain CCMP3155)</name>
    <dbReference type="NCBI Taxonomy" id="1169540"/>
    <lineage>
        <taxon>Eukaryota</taxon>
        <taxon>Sar</taxon>
        <taxon>Alveolata</taxon>
        <taxon>Colpodellida</taxon>
        <taxon>Vitrellaceae</taxon>
        <taxon>Vitrella</taxon>
    </lineage>
</organism>
<evidence type="ECO:0000259" key="6">
    <source>
        <dbReference type="PROSITE" id="PS50103"/>
    </source>
</evidence>
<feature type="zinc finger region" description="C3H1-type" evidence="4">
    <location>
        <begin position="55"/>
        <end position="88"/>
    </location>
</feature>
<accession>A0A0G4GGE0</accession>
<feature type="domain" description="C3H1-type" evidence="6">
    <location>
        <begin position="96"/>
        <end position="123"/>
    </location>
</feature>
<evidence type="ECO:0000256" key="4">
    <source>
        <dbReference type="PROSITE-ProRule" id="PRU00723"/>
    </source>
</evidence>
<feature type="compositionally biased region" description="Low complexity" evidence="5">
    <location>
        <begin position="160"/>
        <end position="181"/>
    </location>
</feature>
<reference evidence="7 8" key="1">
    <citation type="submission" date="2014-11" db="EMBL/GenBank/DDBJ databases">
        <authorList>
            <person name="Zhu J."/>
            <person name="Qi W."/>
            <person name="Song R."/>
        </authorList>
    </citation>
    <scope>NUCLEOTIDE SEQUENCE [LARGE SCALE GENOMIC DNA]</scope>
</reference>
<evidence type="ECO:0000256" key="1">
    <source>
        <dbReference type="ARBA" id="ARBA00022723"/>
    </source>
</evidence>
<gene>
    <name evidence="7" type="ORF">Vbra_17775</name>
</gene>
<keyword evidence="1 4" id="KW-0479">Metal-binding</keyword>
<dbReference type="PANTHER" id="PTHR14493">
    <property type="entry name" value="UNKEMPT FAMILY MEMBER"/>
    <property type="match status" value="1"/>
</dbReference>
<dbReference type="InterPro" id="IPR045234">
    <property type="entry name" value="Unkempt-like"/>
</dbReference>
<name>A0A0G4GGE0_VITBC</name>
<feature type="region of interest" description="Disordered" evidence="5">
    <location>
        <begin position="310"/>
        <end position="355"/>
    </location>
</feature>
<dbReference type="Gene3D" id="3.30.1370.210">
    <property type="match status" value="1"/>
</dbReference>
<dbReference type="GO" id="GO:0008270">
    <property type="term" value="F:zinc ion binding"/>
    <property type="evidence" value="ECO:0007669"/>
    <property type="project" value="UniProtKB-KW"/>
</dbReference>
<dbReference type="PANTHER" id="PTHR14493:SF50">
    <property type="entry name" value="RING FINGER PROTEIN UNKEMPT"/>
    <property type="match status" value="1"/>
</dbReference>
<feature type="region of interest" description="Disordered" evidence="5">
    <location>
        <begin position="499"/>
        <end position="541"/>
    </location>
</feature>
<evidence type="ECO:0000313" key="8">
    <source>
        <dbReference type="Proteomes" id="UP000041254"/>
    </source>
</evidence>
<feature type="compositionally biased region" description="Pro residues" evidence="5">
    <location>
        <begin position="318"/>
        <end position="327"/>
    </location>
</feature>
<proteinExistence type="predicted"/>
<protein>
    <recommendedName>
        <fullName evidence="6">C3H1-type domain-containing protein</fullName>
    </recommendedName>
</protein>
<keyword evidence="2 4" id="KW-0863">Zinc-finger</keyword>
<dbReference type="SMART" id="SM00356">
    <property type="entry name" value="ZnF_C3H1"/>
    <property type="match status" value="3"/>
</dbReference>
<feature type="region of interest" description="Disordered" evidence="5">
    <location>
        <begin position="157"/>
        <end position="269"/>
    </location>
</feature>
<dbReference type="PROSITE" id="PS50103">
    <property type="entry name" value="ZF_C3H1"/>
    <property type="match status" value="3"/>
</dbReference>
<dbReference type="OrthoDB" id="410307at2759"/>
<keyword evidence="3 4" id="KW-0862">Zinc</keyword>
<evidence type="ECO:0000256" key="5">
    <source>
        <dbReference type="SAM" id="MobiDB-lite"/>
    </source>
</evidence>
<feature type="compositionally biased region" description="Low complexity" evidence="5">
    <location>
        <begin position="452"/>
        <end position="470"/>
    </location>
</feature>
<dbReference type="Proteomes" id="UP000041254">
    <property type="component" value="Unassembled WGS sequence"/>
</dbReference>
<evidence type="ECO:0000313" key="7">
    <source>
        <dbReference type="EMBL" id="CEM28687.1"/>
    </source>
</evidence>
<feature type="zinc finger region" description="C3H1-type" evidence="4">
    <location>
        <begin position="96"/>
        <end position="123"/>
    </location>
</feature>
<keyword evidence="8" id="KW-1185">Reference proteome</keyword>
<dbReference type="AlphaFoldDB" id="A0A0G4GGE0"/>
<feature type="zinc finger region" description="C3H1-type" evidence="4">
    <location>
        <begin position="13"/>
        <end position="39"/>
    </location>
</feature>
<feature type="compositionally biased region" description="Low complexity" evidence="5">
    <location>
        <begin position="249"/>
        <end position="259"/>
    </location>
</feature>
<evidence type="ECO:0000256" key="2">
    <source>
        <dbReference type="ARBA" id="ARBA00022771"/>
    </source>
</evidence>
<feature type="domain" description="C3H1-type" evidence="6">
    <location>
        <begin position="13"/>
        <end position="39"/>
    </location>
</feature>
<dbReference type="VEuPathDB" id="CryptoDB:Vbra_17775"/>
<feature type="compositionally biased region" description="Pro residues" evidence="5">
    <location>
        <begin position="231"/>
        <end position="242"/>
    </location>
</feature>
<evidence type="ECO:0000256" key="3">
    <source>
        <dbReference type="ARBA" id="ARBA00022833"/>
    </source>
</evidence>